<protein>
    <submittedName>
        <fullName evidence="3">Conserved virulence factor B</fullName>
    </submittedName>
</protein>
<dbReference type="KEGG" id="piv:NCTC13079_01176"/>
<dbReference type="InterPro" id="IPR014464">
    <property type="entry name" value="CvfB_fam"/>
</dbReference>
<dbReference type="InterPro" id="IPR036388">
    <property type="entry name" value="WH-like_DNA-bd_sf"/>
</dbReference>
<name>A0A3S4Z469_9FIRM</name>
<dbReference type="AlphaFoldDB" id="A0A3S4Z469"/>
<dbReference type="PIRSF" id="PIRSF012524">
    <property type="entry name" value="YitL_S1"/>
    <property type="match status" value="1"/>
</dbReference>
<proteinExistence type="inferred from homology"/>
<dbReference type="Gene3D" id="2.40.50.140">
    <property type="entry name" value="Nucleic acid-binding proteins"/>
    <property type="match status" value="2"/>
</dbReference>
<evidence type="ECO:0000313" key="4">
    <source>
        <dbReference type="Proteomes" id="UP000269544"/>
    </source>
</evidence>
<sequence length="268" mass="30166">MKLGIVQDMELVQKGKYLWAREGENEVPIHGKMRAKDGEIRPVFLYRENNGQIAGMLETPYIQVGEVKRLKVLDKSKIGYFVDIGAPKDILLPFSEATERIAEGERYLFTMYVDKSERLAMSMQIKDALRTDSPYKRGDTVKGTVYHTGDMGALVAVDDTFDGMVPKQELKGIYRAGDAVEARVQTVLDDGKLTLSLRDYAHIEMQQDSDVLYDMMGEYGGVLPVGDKSDPEEIMRITGLTKKAFKRAVGKLYKEGKAVPGKQETRRK</sequence>
<comment type="similarity">
    <text evidence="1">Belongs to the CvfB family.</text>
</comment>
<dbReference type="Pfam" id="PF13509">
    <property type="entry name" value="S1_2"/>
    <property type="match status" value="1"/>
</dbReference>
<dbReference type="PANTHER" id="PTHR37296:SF1">
    <property type="entry name" value="CONSERVED VIRULENCE FACTOR B"/>
    <property type="match status" value="1"/>
</dbReference>
<gene>
    <name evidence="3" type="primary">cvfB</name>
    <name evidence="3" type="ORF">NCTC13079_01176</name>
</gene>
<dbReference type="Gene3D" id="1.10.10.10">
    <property type="entry name" value="Winged helix-like DNA-binding domain superfamily/Winged helix DNA-binding domain"/>
    <property type="match status" value="1"/>
</dbReference>
<evidence type="ECO:0000259" key="2">
    <source>
        <dbReference type="PROSITE" id="PS50126"/>
    </source>
</evidence>
<reference evidence="3 4" key="1">
    <citation type="submission" date="2018-12" db="EMBL/GenBank/DDBJ databases">
        <authorList>
            <consortium name="Pathogen Informatics"/>
        </authorList>
    </citation>
    <scope>NUCLEOTIDE SEQUENCE [LARGE SCALE GENOMIC DNA]</scope>
    <source>
        <strain evidence="3 4">NCTC13079</strain>
    </source>
</reference>
<keyword evidence="4" id="KW-1185">Reference proteome</keyword>
<dbReference type="InterPro" id="IPR040764">
    <property type="entry name" value="CvfB_WH"/>
</dbReference>
<dbReference type="PROSITE" id="PS50126">
    <property type="entry name" value="S1"/>
    <property type="match status" value="1"/>
</dbReference>
<dbReference type="SUPFAM" id="SSF50249">
    <property type="entry name" value="Nucleic acid-binding proteins"/>
    <property type="match status" value="1"/>
</dbReference>
<dbReference type="PANTHER" id="PTHR37296">
    <property type="entry name" value="CONSERVED VIRULENCE FACTOR B"/>
    <property type="match status" value="1"/>
</dbReference>
<evidence type="ECO:0000256" key="1">
    <source>
        <dbReference type="PIRNR" id="PIRNR012524"/>
    </source>
</evidence>
<dbReference type="InterPro" id="IPR012340">
    <property type="entry name" value="NA-bd_OB-fold"/>
</dbReference>
<dbReference type="InterPro" id="IPR039566">
    <property type="entry name" value="CvfB_S1_st"/>
</dbReference>
<dbReference type="InterPro" id="IPR003029">
    <property type="entry name" value="S1_domain"/>
</dbReference>
<feature type="domain" description="S1 motif" evidence="2">
    <location>
        <begin position="138"/>
        <end position="198"/>
    </location>
</feature>
<dbReference type="GO" id="GO:0003676">
    <property type="term" value="F:nucleic acid binding"/>
    <property type="evidence" value="ECO:0007669"/>
    <property type="project" value="InterPro"/>
</dbReference>
<dbReference type="InterPro" id="IPR048587">
    <property type="entry name" value="CvfB_S1_3rd"/>
</dbReference>
<evidence type="ECO:0000313" key="3">
    <source>
        <dbReference type="EMBL" id="VEJ35985.1"/>
    </source>
</evidence>
<dbReference type="EMBL" id="LR134523">
    <property type="protein sequence ID" value="VEJ35985.1"/>
    <property type="molecule type" value="Genomic_DNA"/>
</dbReference>
<dbReference type="RefSeq" id="WP_126465733.1">
    <property type="nucleotide sequence ID" value="NZ_JAUSWF010000008.1"/>
</dbReference>
<organism evidence="3 4">
    <name type="scientific">Aedoeadaptatus ivorii</name>
    <dbReference type="NCBI Taxonomy" id="54006"/>
    <lineage>
        <taxon>Bacteria</taxon>
        <taxon>Bacillati</taxon>
        <taxon>Bacillota</taxon>
        <taxon>Tissierellia</taxon>
        <taxon>Tissierellales</taxon>
        <taxon>Peptoniphilaceae</taxon>
        <taxon>Aedoeadaptatus</taxon>
    </lineage>
</organism>
<dbReference type="Pfam" id="PF17783">
    <property type="entry name" value="WHD_CvfB"/>
    <property type="match status" value="1"/>
</dbReference>
<dbReference type="OrthoDB" id="9801597at2"/>
<dbReference type="Pfam" id="PF21543">
    <property type="entry name" value="CvfB_2nd"/>
    <property type="match status" value="1"/>
</dbReference>
<dbReference type="Proteomes" id="UP000269544">
    <property type="component" value="Chromosome"/>
</dbReference>
<accession>A0A3S4Z469</accession>
<dbReference type="SMART" id="SM00316">
    <property type="entry name" value="S1"/>
    <property type="match status" value="2"/>
</dbReference>